<sequence>MDMFHRLIMLLVTWYCFLTRNKCVCVCVCVCVKLQCLY</sequence>
<dbReference type="AlphaFoldDB" id="A0A0A8Z4V7"/>
<reference evidence="1" key="1">
    <citation type="submission" date="2014-09" db="EMBL/GenBank/DDBJ databases">
        <authorList>
            <person name="Magalhaes I.L.F."/>
            <person name="Oliveira U."/>
            <person name="Santos F.R."/>
            <person name="Vidigal T.H.D.A."/>
            <person name="Brescovit A.D."/>
            <person name="Santos A.J."/>
        </authorList>
    </citation>
    <scope>NUCLEOTIDE SEQUENCE</scope>
    <source>
        <tissue evidence="1">Shoot tissue taken approximately 20 cm above the soil surface</tissue>
    </source>
</reference>
<protein>
    <submittedName>
        <fullName evidence="1">Uncharacterized protein</fullName>
    </submittedName>
</protein>
<name>A0A0A8Z4V7_ARUDO</name>
<evidence type="ECO:0000313" key="1">
    <source>
        <dbReference type="EMBL" id="JAD33846.1"/>
    </source>
</evidence>
<organism evidence="1">
    <name type="scientific">Arundo donax</name>
    <name type="common">Giant reed</name>
    <name type="synonym">Donax arundinaceus</name>
    <dbReference type="NCBI Taxonomy" id="35708"/>
    <lineage>
        <taxon>Eukaryota</taxon>
        <taxon>Viridiplantae</taxon>
        <taxon>Streptophyta</taxon>
        <taxon>Embryophyta</taxon>
        <taxon>Tracheophyta</taxon>
        <taxon>Spermatophyta</taxon>
        <taxon>Magnoliopsida</taxon>
        <taxon>Liliopsida</taxon>
        <taxon>Poales</taxon>
        <taxon>Poaceae</taxon>
        <taxon>PACMAD clade</taxon>
        <taxon>Arundinoideae</taxon>
        <taxon>Arundineae</taxon>
        <taxon>Arundo</taxon>
    </lineage>
</organism>
<reference evidence="1" key="2">
    <citation type="journal article" date="2015" name="Data Brief">
        <title>Shoot transcriptome of the giant reed, Arundo donax.</title>
        <authorList>
            <person name="Barrero R.A."/>
            <person name="Guerrero F.D."/>
            <person name="Moolhuijzen P."/>
            <person name="Goolsby J.A."/>
            <person name="Tidwell J."/>
            <person name="Bellgard S.E."/>
            <person name="Bellgard M.I."/>
        </authorList>
    </citation>
    <scope>NUCLEOTIDE SEQUENCE</scope>
    <source>
        <tissue evidence="1">Shoot tissue taken approximately 20 cm above the soil surface</tissue>
    </source>
</reference>
<proteinExistence type="predicted"/>
<dbReference type="EMBL" id="GBRH01264049">
    <property type="protein sequence ID" value="JAD33846.1"/>
    <property type="molecule type" value="Transcribed_RNA"/>
</dbReference>
<accession>A0A0A8Z4V7</accession>